<comment type="caution">
    <text evidence="3">The sequence shown here is derived from an EMBL/GenBank/DDBJ whole genome shotgun (WGS) entry which is preliminary data.</text>
</comment>
<dbReference type="InterPro" id="IPR013087">
    <property type="entry name" value="Znf_C2H2_type"/>
</dbReference>
<sequence>MGFWARDRMDLLGLPEPILPELPQSRPEFPCMHCGLVFESQAELAVHRFYGHFSERPIILVRGREVGTSRLIVTTVTDPEDWVFHKIDIVELNGELLPPEHASALLARRPTGVVDIIARGSGHERFAQVEFALPTEHDLDGVDAALQHLVSGHELSRRAIVDFVERGRSNKTAARYLDGLASYLFGVLARENLADAEPSNTDALAEQYTARYDTAVTELGRYDRPAAETICALVAFHYNQFDQAMRRTRSPLVSAVALRMQKLLASATDVDLGDLTQLGLAGLELALSDSATERVLLASAATIEGSWDAHVEADFAALGGERPYDELKLRVVAAEHYLAVEDHAAARAAAEPLRHERKTEDWYMQFRKRMDAQL</sequence>
<gene>
    <name evidence="3" type="ORF">ACFFGH_28375</name>
</gene>
<evidence type="ECO:0000313" key="4">
    <source>
        <dbReference type="Proteomes" id="UP001589896"/>
    </source>
</evidence>
<feature type="domain" description="C2H2-type" evidence="2">
    <location>
        <begin position="29"/>
        <end position="57"/>
    </location>
</feature>
<dbReference type="EMBL" id="JBHLTG010000009">
    <property type="protein sequence ID" value="MFC0681766.1"/>
    <property type="molecule type" value="Genomic_DNA"/>
</dbReference>
<dbReference type="Proteomes" id="UP001589896">
    <property type="component" value="Unassembled WGS sequence"/>
</dbReference>
<keyword evidence="4" id="KW-1185">Reference proteome</keyword>
<dbReference type="PROSITE" id="PS00028">
    <property type="entry name" value="ZINC_FINGER_C2H2_1"/>
    <property type="match status" value="1"/>
</dbReference>
<organism evidence="3 4">
    <name type="scientific">Lysobacter korlensis</name>
    <dbReference type="NCBI Taxonomy" id="553636"/>
    <lineage>
        <taxon>Bacteria</taxon>
        <taxon>Pseudomonadati</taxon>
        <taxon>Pseudomonadota</taxon>
        <taxon>Gammaproteobacteria</taxon>
        <taxon>Lysobacterales</taxon>
        <taxon>Lysobacteraceae</taxon>
        <taxon>Lysobacter</taxon>
    </lineage>
</organism>
<keyword evidence="1" id="KW-0863">Zinc-finger</keyword>
<reference evidence="3 4" key="1">
    <citation type="submission" date="2024-09" db="EMBL/GenBank/DDBJ databases">
        <authorList>
            <person name="Sun Q."/>
            <person name="Mori K."/>
        </authorList>
    </citation>
    <scope>NUCLEOTIDE SEQUENCE [LARGE SCALE GENOMIC DNA]</scope>
    <source>
        <strain evidence="3 4">KCTC 23076</strain>
    </source>
</reference>
<evidence type="ECO:0000313" key="3">
    <source>
        <dbReference type="EMBL" id="MFC0681766.1"/>
    </source>
</evidence>
<keyword evidence="1" id="KW-0862">Zinc</keyword>
<proteinExistence type="predicted"/>
<dbReference type="PROSITE" id="PS50157">
    <property type="entry name" value="ZINC_FINGER_C2H2_2"/>
    <property type="match status" value="1"/>
</dbReference>
<name>A0ABV6RYA0_9GAMM</name>
<dbReference type="RefSeq" id="WP_386674993.1">
    <property type="nucleotide sequence ID" value="NZ_JBHLTG010000009.1"/>
</dbReference>
<keyword evidence="1" id="KW-0479">Metal-binding</keyword>
<evidence type="ECO:0000259" key="2">
    <source>
        <dbReference type="PROSITE" id="PS50157"/>
    </source>
</evidence>
<protein>
    <recommendedName>
        <fullName evidence="2">C2H2-type domain-containing protein</fullName>
    </recommendedName>
</protein>
<evidence type="ECO:0000256" key="1">
    <source>
        <dbReference type="PROSITE-ProRule" id="PRU00042"/>
    </source>
</evidence>
<accession>A0ABV6RYA0</accession>